<dbReference type="InterPro" id="IPR011009">
    <property type="entry name" value="Kinase-like_dom_sf"/>
</dbReference>
<evidence type="ECO:0000313" key="2">
    <source>
        <dbReference type="Proteomes" id="UP001190700"/>
    </source>
</evidence>
<dbReference type="Proteomes" id="UP001190700">
    <property type="component" value="Unassembled WGS sequence"/>
</dbReference>
<evidence type="ECO:0008006" key="3">
    <source>
        <dbReference type="Google" id="ProtNLM"/>
    </source>
</evidence>
<reference evidence="1 2" key="1">
    <citation type="journal article" date="2015" name="Genome Biol. Evol.">
        <title>Comparative Genomics of a Bacterivorous Green Alga Reveals Evolutionary Causalities and Consequences of Phago-Mixotrophic Mode of Nutrition.</title>
        <authorList>
            <person name="Burns J.A."/>
            <person name="Paasch A."/>
            <person name="Narechania A."/>
            <person name="Kim E."/>
        </authorList>
    </citation>
    <scope>NUCLEOTIDE SEQUENCE [LARGE SCALE GENOMIC DNA]</scope>
    <source>
        <strain evidence="1 2">PLY_AMNH</strain>
    </source>
</reference>
<evidence type="ECO:0000313" key="1">
    <source>
        <dbReference type="EMBL" id="KAK3251178.1"/>
    </source>
</evidence>
<name>A0AAE0CB74_9CHLO</name>
<comment type="caution">
    <text evidence="1">The sequence shown here is derived from an EMBL/GenBank/DDBJ whole genome shotgun (WGS) entry which is preliminary data.</text>
</comment>
<protein>
    <recommendedName>
        <fullName evidence="3">Protein kinase domain-containing protein</fullName>
    </recommendedName>
</protein>
<organism evidence="1 2">
    <name type="scientific">Cymbomonas tetramitiformis</name>
    <dbReference type="NCBI Taxonomy" id="36881"/>
    <lineage>
        <taxon>Eukaryota</taxon>
        <taxon>Viridiplantae</taxon>
        <taxon>Chlorophyta</taxon>
        <taxon>Pyramimonadophyceae</taxon>
        <taxon>Pyramimonadales</taxon>
        <taxon>Pyramimonadaceae</taxon>
        <taxon>Cymbomonas</taxon>
    </lineage>
</organism>
<gene>
    <name evidence="1" type="ORF">CYMTET_39471</name>
</gene>
<sequence length="440" mass="49770">MANVTPNYEKCVFDIRDTVHLRYGTRVFSGTPRRLRIGNLVYEAVKPIRRYRPLRSSVHGMTQFDGTMLTIYRVIGTVSHRDWKFAMQENSRGTTPLENAQEVIDLASAASLPEVTGADVLQAHDTVILKMRSVVWLWASTEEHREIMAKSVRCLQRDLRCALSQPRQAVGPTVESCIGDAAVMRAQGVSSFRGVHAVRGNDLEENGTRSYQIFSTVLMPKYDHDLKEYLRNRAKGMHDADLLRLVASVLRLVVRMDDEGWRCLDFKPTNIAVVRESEDPPVLRMIDYESIVPRDDTHGPCTFPHPVVASEDAHVSPFRSEVMLWTVAATVVYIVSYVIEHKGFPYHKLAHDFDGAARRACMTSFIALVRIRNLRNRLFVTEIEDLLQSLTDTECGLKDGDWTSAMDLLRERAQTLSDGADCLCENDGLQDAEVDTITNR</sequence>
<dbReference type="EMBL" id="LGRX02026206">
    <property type="protein sequence ID" value="KAK3251178.1"/>
    <property type="molecule type" value="Genomic_DNA"/>
</dbReference>
<dbReference type="SUPFAM" id="SSF56112">
    <property type="entry name" value="Protein kinase-like (PK-like)"/>
    <property type="match status" value="1"/>
</dbReference>
<proteinExistence type="predicted"/>
<keyword evidence="2" id="KW-1185">Reference proteome</keyword>
<accession>A0AAE0CB74</accession>
<dbReference type="AlphaFoldDB" id="A0AAE0CB74"/>